<feature type="compositionally biased region" description="Basic residues" evidence="1">
    <location>
        <begin position="250"/>
        <end position="263"/>
    </location>
</feature>
<name>A0A1J4JI60_9EUKA</name>
<comment type="caution">
    <text evidence="2">The sequence shown here is derived from an EMBL/GenBank/DDBJ whole genome shotgun (WGS) entry which is preliminary data.</text>
</comment>
<feature type="compositionally biased region" description="Basic and acidic residues" evidence="1">
    <location>
        <begin position="567"/>
        <end position="579"/>
    </location>
</feature>
<feature type="compositionally biased region" description="Acidic residues" evidence="1">
    <location>
        <begin position="553"/>
        <end position="563"/>
    </location>
</feature>
<feature type="region of interest" description="Disordered" evidence="1">
    <location>
        <begin position="1058"/>
        <end position="1158"/>
    </location>
</feature>
<dbReference type="RefSeq" id="XP_068351959.1">
    <property type="nucleotide sequence ID" value="XM_068490372.1"/>
</dbReference>
<feature type="compositionally biased region" description="Basic and acidic residues" evidence="1">
    <location>
        <begin position="951"/>
        <end position="961"/>
    </location>
</feature>
<dbReference type="GeneID" id="94825076"/>
<dbReference type="PANTHER" id="PTHR14932">
    <property type="entry name" value="RAS GTPASE-RELATED"/>
    <property type="match status" value="1"/>
</dbReference>
<feature type="compositionally biased region" description="Acidic residues" evidence="1">
    <location>
        <begin position="333"/>
        <end position="344"/>
    </location>
</feature>
<evidence type="ECO:0000256" key="1">
    <source>
        <dbReference type="SAM" id="MobiDB-lite"/>
    </source>
</evidence>
<feature type="compositionally biased region" description="Low complexity" evidence="1">
    <location>
        <begin position="486"/>
        <end position="495"/>
    </location>
</feature>
<feature type="compositionally biased region" description="Acidic residues" evidence="1">
    <location>
        <begin position="460"/>
        <end position="469"/>
    </location>
</feature>
<gene>
    <name evidence="2" type="ORF">TRFO_01892</name>
</gene>
<dbReference type="CDD" id="cd00882">
    <property type="entry name" value="Ras_like_GTPase"/>
    <property type="match status" value="1"/>
</dbReference>
<proteinExistence type="predicted"/>
<feature type="compositionally biased region" description="Polar residues" evidence="1">
    <location>
        <begin position="1058"/>
        <end position="1092"/>
    </location>
</feature>
<feature type="compositionally biased region" description="Low complexity" evidence="1">
    <location>
        <begin position="887"/>
        <end position="902"/>
    </location>
</feature>
<feature type="region of interest" description="Disordered" evidence="1">
    <location>
        <begin position="993"/>
        <end position="1020"/>
    </location>
</feature>
<feature type="compositionally biased region" description="Low complexity" evidence="1">
    <location>
        <begin position="369"/>
        <end position="380"/>
    </location>
</feature>
<dbReference type="GO" id="GO:0005634">
    <property type="term" value="C:nucleus"/>
    <property type="evidence" value="ECO:0007669"/>
    <property type="project" value="TreeGrafter"/>
</dbReference>
<dbReference type="SUPFAM" id="SSF52540">
    <property type="entry name" value="P-loop containing nucleoside triphosphate hydrolases"/>
    <property type="match status" value="1"/>
</dbReference>
<feature type="compositionally biased region" description="Polar residues" evidence="1">
    <location>
        <begin position="425"/>
        <end position="435"/>
    </location>
</feature>
<dbReference type="InterPro" id="IPR027417">
    <property type="entry name" value="P-loop_NTPase"/>
</dbReference>
<evidence type="ECO:0000313" key="2">
    <source>
        <dbReference type="EMBL" id="OHS98822.1"/>
    </source>
</evidence>
<feature type="compositionally biased region" description="Low complexity" evidence="1">
    <location>
        <begin position="266"/>
        <end position="275"/>
    </location>
</feature>
<feature type="compositionally biased region" description="Basic and acidic residues" evidence="1">
    <location>
        <begin position="599"/>
        <end position="615"/>
    </location>
</feature>
<protein>
    <submittedName>
        <fullName evidence="2">Uncharacterized protein</fullName>
    </submittedName>
</protein>
<feature type="compositionally biased region" description="Basic and acidic residues" evidence="1">
    <location>
        <begin position="384"/>
        <end position="407"/>
    </location>
</feature>
<dbReference type="GO" id="GO:0005829">
    <property type="term" value="C:cytosol"/>
    <property type="evidence" value="ECO:0007669"/>
    <property type="project" value="TreeGrafter"/>
</dbReference>
<reference evidence="2" key="1">
    <citation type="submission" date="2016-10" db="EMBL/GenBank/DDBJ databases">
        <authorList>
            <person name="Benchimol M."/>
            <person name="Almeida L.G."/>
            <person name="Vasconcelos A.T."/>
            <person name="Perreira-Neves A."/>
            <person name="Rosa I.A."/>
            <person name="Tasca T."/>
            <person name="Bogo M.R."/>
            <person name="de Souza W."/>
        </authorList>
    </citation>
    <scope>NUCLEOTIDE SEQUENCE [LARGE SCALE GENOMIC DNA]</scope>
    <source>
        <strain evidence="2">K</strain>
    </source>
</reference>
<feature type="region of interest" description="Disordered" evidence="1">
    <location>
        <begin position="747"/>
        <end position="776"/>
    </location>
</feature>
<feature type="region of interest" description="Disordered" evidence="1">
    <location>
        <begin position="237"/>
        <end position="435"/>
    </location>
</feature>
<evidence type="ECO:0000313" key="3">
    <source>
        <dbReference type="Proteomes" id="UP000179807"/>
    </source>
</evidence>
<dbReference type="EMBL" id="MLAK01001037">
    <property type="protein sequence ID" value="OHS98822.1"/>
    <property type="molecule type" value="Genomic_DNA"/>
</dbReference>
<feature type="compositionally biased region" description="Basic residues" evidence="1">
    <location>
        <begin position="1111"/>
        <end position="1132"/>
    </location>
</feature>
<dbReference type="OrthoDB" id="207081at2759"/>
<feature type="compositionally biased region" description="Acidic residues" evidence="1">
    <location>
        <begin position="285"/>
        <end position="296"/>
    </location>
</feature>
<keyword evidence="3" id="KW-1185">Reference proteome</keyword>
<feature type="compositionally biased region" description="Polar residues" evidence="1">
    <location>
        <begin position="580"/>
        <end position="589"/>
    </location>
</feature>
<feature type="compositionally biased region" description="Polar residues" evidence="1">
    <location>
        <begin position="833"/>
        <end position="843"/>
    </location>
</feature>
<feature type="region of interest" description="Disordered" evidence="1">
    <location>
        <begin position="453"/>
        <end position="636"/>
    </location>
</feature>
<dbReference type="Gene3D" id="3.40.50.300">
    <property type="entry name" value="P-loop containing nucleotide triphosphate hydrolases"/>
    <property type="match status" value="1"/>
</dbReference>
<feature type="region of interest" description="Disordered" evidence="1">
    <location>
        <begin position="168"/>
        <end position="202"/>
    </location>
</feature>
<feature type="compositionally biased region" description="Polar residues" evidence="1">
    <location>
        <begin position="752"/>
        <end position="771"/>
    </location>
</feature>
<accession>A0A1J4JI60</accession>
<sequence>MQASEIIWHPICVPNEAIKIIVWDVVDKAIDPTPQVQRTKQLPDASTVDTYSRADGIIVVYDPRDDESIKYAQSILDQSPPETPLLLVMNFADTLDASHLIPPQMIEYANRFFHLTASMKTNKGLAELANWLDLPLNVSLSKLYEIHLKESEENLKTLMEEFNQAGFNEEAAPQKPSLNDNENNKDFWENETDNNKMPNLGLGPPEVPADFFMDDDEEDLKTQKNLEKLMKEQNIASIEEEEEDEDIKRMKAAKKAKILKKSKGPNQNQQKLQSQKLKKQRNQSDEDEDYNEEELNENQNDQQTKPLPQIPSPPKIDFDIPIVTNNENAFFSDGDDGFGDDENDDMKLKIDDEEEEEKPKIKKSKILPKSKPPQIIIKPAPTQPKKEESAIKEKTKESIQEPTKEPVEEAVSEPTKESVEIPMNEPTNELLTDSKNLVKVGEPKLEIPSFTVEKDSFFSDNDDDKDDDFSAIKPDFPEEEEKPKKTIILPKTTKPSVPTQKDPISKQTSIPEEENNSNEISFPTFDDDEKENNQTLPTFDENNDNIDFPTFGDENETNNENDNEIPNNEHNENKNKGDTNEFTLSSFGNNDDFFGENENTQKEDENAESVTEKTDMQIFESNKNEEKTNENELPSNVSDLIKAEVTLPSFDNEGFFSDNENEESDWQAEAQKMLDNTKENDHEEEKPKKKALILPKTSNPTINKNIPELTTKPEIPLKDEQQEIKNEFDFGKKEEDKKENNEFSFPAFESNDFFNDNKNETNNQSTDNFGNITFPEISFPTTAEPAANSEKPITEQSITKKSEIGGIAAQNITIPTFNTDGFFSDGDEDENLQIPTSQNQSLEQTKDEEDEKVSISKKSAIIPKKANAINNETINIKQEENVQKSEFNFDSFGNNSFFNSPSEPKKDDNSSFGGFFDSVSPIESIPDTNTKEPAALELESKATAQIPPNESKLENESKLDNENLNEPFEEQQKSQEISLSDINIPTMNLSSNDSFFKSNKPAPKTVADLPPPPPIDFSHGFLSEKPIAAENSNNIINSPVAVADDFDITAFMKKTTAAYSSMEQQQPNQQIDQFSSQQLNQPNQQIPASSAAPSGYESFGDYENFDDAPKEKRHHKSRSGGSHRHRSSRRSKKNEAPNATQEETRQEQNDDSNYLSFD</sequence>
<feature type="region of interest" description="Disordered" evidence="1">
    <location>
        <begin position="818"/>
        <end position="857"/>
    </location>
</feature>
<dbReference type="VEuPathDB" id="TrichDB:TRFO_01892"/>
<dbReference type="InterPro" id="IPR040385">
    <property type="entry name" value="RABL6"/>
</dbReference>
<dbReference type="PANTHER" id="PTHR14932:SF1">
    <property type="entry name" value="RAB-LIKE PROTEIN 6"/>
    <property type="match status" value="1"/>
</dbReference>
<feature type="compositionally biased region" description="Basic and acidic residues" evidence="1">
    <location>
        <begin position="675"/>
        <end position="687"/>
    </location>
</feature>
<dbReference type="AlphaFoldDB" id="A0A1J4JI60"/>
<organism evidence="2 3">
    <name type="scientific">Tritrichomonas foetus</name>
    <dbReference type="NCBI Taxonomy" id="1144522"/>
    <lineage>
        <taxon>Eukaryota</taxon>
        <taxon>Metamonada</taxon>
        <taxon>Parabasalia</taxon>
        <taxon>Tritrichomonadida</taxon>
        <taxon>Tritrichomonadidae</taxon>
        <taxon>Tritrichomonas</taxon>
    </lineage>
</organism>
<feature type="region of interest" description="Disordered" evidence="1">
    <location>
        <begin position="887"/>
        <end position="980"/>
    </location>
</feature>
<dbReference type="GO" id="GO:0005525">
    <property type="term" value="F:GTP binding"/>
    <property type="evidence" value="ECO:0007669"/>
    <property type="project" value="InterPro"/>
</dbReference>
<dbReference type="Proteomes" id="UP000179807">
    <property type="component" value="Unassembled WGS sequence"/>
</dbReference>
<feature type="region of interest" description="Disordered" evidence="1">
    <location>
        <begin position="675"/>
        <end position="720"/>
    </location>
</feature>